<name>A0A0G1KUS8_UNCK3</name>
<sequence length="312" mass="33235">MEFDESRQPVTPNPWAQPNLPVYPSSSTPTPPALGEALPALGETSQPQPITPAPAPIPQAPPAQPSPTEPLLKTIPVFPIGNIALMMFVITLVSMVLAFANDWFDASHGREISVNGTGTAYSAPDVAKIDFGVRSESRNLSSSQKANATAIAKIKNDLAAFDIANEDIQTVNYNINPDYIYSGAQKPRLTGYTTYHFLRLTIRKLDMVDAILQTLGYSGATDISQISFTIDDTAEIQSEAREKAIANAKDLAQQLANLSDAKLGQVISIKEDSSNPNNPYPMADGMGGGGGPGIEQGSLSVTSNVTLTYSLK</sequence>
<accession>A0A0G1KUS8</accession>
<keyword evidence="2" id="KW-0472">Membrane</keyword>
<dbReference type="Proteomes" id="UP000033958">
    <property type="component" value="Unassembled WGS sequence"/>
</dbReference>
<evidence type="ECO:0000313" key="3">
    <source>
        <dbReference type="EMBL" id="KKT87255.1"/>
    </source>
</evidence>
<dbReference type="PANTHER" id="PTHR34387:SF1">
    <property type="entry name" value="PERIPLASMIC IMMUNOGENIC PROTEIN"/>
    <property type="match status" value="1"/>
</dbReference>
<proteinExistence type="predicted"/>
<feature type="transmembrane region" description="Helical" evidence="2">
    <location>
        <begin position="77"/>
        <end position="100"/>
    </location>
</feature>
<evidence type="ECO:0000313" key="4">
    <source>
        <dbReference type="Proteomes" id="UP000033958"/>
    </source>
</evidence>
<keyword evidence="2" id="KW-0812">Transmembrane</keyword>
<feature type="region of interest" description="Disordered" evidence="1">
    <location>
        <begin position="1"/>
        <end position="68"/>
    </location>
</feature>
<evidence type="ECO:0000256" key="2">
    <source>
        <dbReference type="SAM" id="Phobius"/>
    </source>
</evidence>
<dbReference type="InterPro" id="IPR007497">
    <property type="entry name" value="SIMPL/DUF541"/>
</dbReference>
<evidence type="ECO:0000256" key="1">
    <source>
        <dbReference type="SAM" id="MobiDB-lite"/>
    </source>
</evidence>
<organism evidence="3 4">
    <name type="scientific">candidate division Kazan bacterium GW2011_GWB1_45_10</name>
    <dbReference type="NCBI Taxonomy" id="1620411"/>
    <lineage>
        <taxon>Bacteria</taxon>
        <taxon>Bacteria division Kazan-3B-28</taxon>
    </lineage>
</organism>
<dbReference type="EMBL" id="LCJZ01000002">
    <property type="protein sequence ID" value="KKT87255.1"/>
    <property type="molecule type" value="Genomic_DNA"/>
</dbReference>
<protein>
    <submittedName>
        <fullName evidence="3">Outer membrane protein, 28Kda</fullName>
    </submittedName>
</protein>
<gene>
    <name evidence="3" type="ORF">VE97_C0002G0009</name>
</gene>
<dbReference type="InterPro" id="IPR052022">
    <property type="entry name" value="26kDa_periplasmic_antigen"/>
</dbReference>
<dbReference type="Gene3D" id="3.30.110.170">
    <property type="entry name" value="Protein of unknown function (DUF541), domain 1"/>
    <property type="match status" value="1"/>
</dbReference>
<dbReference type="AlphaFoldDB" id="A0A0G1KUS8"/>
<keyword evidence="2" id="KW-1133">Transmembrane helix</keyword>
<comment type="caution">
    <text evidence="3">The sequence shown here is derived from an EMBL/GenBank/DDBJ whole genome shotgun (WGS) entry which is preliminary data.</text>
</comment>
<dbReference type="Gene3D" id="3.30.70.2970">
    <property type="entry name" value="Protein of unknown function (DUF541), domain 2"/>
    <property type="match status" value="1"/>
</dbReference>
<dbReference type="PANTHER" id="PTHR34387">
    <property type="entry name" value="SLR1258 PROTEIN"/>
    <property type="match status" value="1"/>
</dbReference>
<feature type="compositionally biased region" description="Pro residues" evidence="1">
    <location>
        <begin position="49"/>
        <end position="68"/>
    </location>
</feature>
<dbReference type="GO" id="GO:0006974">
    <property type="term" value="P:DNA damage response"/>
    <property type="evidence" value="ECO:0007669"/>
    <property type="project" value="TreeGrafter"/>
</dbReference>
<dbReference type="Pfam" id="PF04402">
    <property type="entry name" value="SIMPL"/>
    <property type="match status" value="1"/>
</dbReference>
<reference evidence="3 4" key="1">
    <citation type="journal article" date="2015" name="Nature">
        <title>rRNA introns, odd ribosomes, and small enigmatic genomes across a large radiation of phyla.</title>
        <authorList>
            <person name="Brown C.T."/>
            <person name="Hug L.A."/>
            <person name="Thomas B.C."/>
            <person name="Sharon I."/>
            <person name="Castelle C.J."/>
            <person name="Singh A."/>
            <person name="Wilkins M.J."/>
            <person name="Williams K.H."/>
            <person name="Banfield J.F."/>
        </authorList>
    </citation>
    <scope>NUCLEOTIDE SEQUENCE [LARGE SCALE GENOMIC DNA]</scope>
</reference>